<dbReference type="InterPro" id="IPR021408">
    <property type="entry name" value="DUF3046"/>
</dbReference>
<sequence length="104" mass="11489">MQARRGVNLTHAGKIGVLRLANDQGHPGMITIAWHTGRMRQTDFWDRMGQAFGPAYARSVAKDQALTELGGRTVTAALADGIDVQIIWRAVCAQYDDRIPSRLK</sequence>
<proteinExistence type="predicted"/>
<dbReference type="Proteomes" id="UP000612899">
    <property type="component" value="Unassembled WGS sequence"/>
</dbReference>
<keyword evidence="2" id="KW-1185">Reference proteome</keyword>
<accession>A0A8J3VKX9</accession>
<evidence type="ECO:0000313" key="1">
    <source>
        <dbReference type="EMBL" id="GIH10944.1"/>
    </source>
</evidence>
<gene>
    <name evidence="1" type="ORF">Rhe02_90110</name>
</gene>
<protein>
    <recommendedName>
        <fullName evidence="3">DUF3046 domain-containing protein</fullName>
    </recommendedName>
</protein>
<reference evidence="1" key="1">
    <citation type="submission" date="2021-01" db="EMBL/GenBank/DDBJ databases">
        <title>Whole genome shotgun sequence of Rhizocola hellebori NBRC 109834.</title>
        <authorList>
            <person name="Komaki H."/>
            <person name="Tamura T."/>
        </authorList>
    </citation>
    <scope>NUCLEOTIDE SEQUENCE</scope>
    <source>
        <strain evidence="1">NBRC 109834</strain>
    </source>
</reference>
<dbReference type="EMBL" id="BONY01000112">
    <property type="protein sequence ID" value="GIH10944.1"/>
    <property type="molecule type" value="Genomic_DNA"/>
</dbReference>
<comment type="caution">
    <text evidence="1">The sequence shown here is derived from an EMBL/GenBank/DDBJ whole genome shotgun (WGS) entry which is preliminary data.</text>
</comment>
<name>A0A8J3VKX9_9ACTN</name>
<evidence type="ECO:0000313" key="2">
    <source>
        <dbReference type="Proteomes" id="UP000612899"/>
    </source>
</evidence>
<dbReference type="Pfam" id="PF11248">
    <property type="entry name" value="DUF3046"/>
    <property type="match status" value="1"/>
</dbReference>
<organism evidence="1 2">
    <name type="scientific">Rhizocola hellebori</name>
    <dbReference type="NCBI Taxonomy" id="1392758"/>
    <lineage>
        <taxon>Bacteria</taxon>
        <taxon>Bacillati</taxon>
        <taxon>Actinomycetota</taxon>
        <taxon>Actinomycetes</taxon>
        <taxon>Micromonosporales</taxon>
        <taxon>Micromonosporaceae</taxon>
        <taxon>Rhizocola</taxon>
    </lineage>
</organism>
<dbReference type="AlphaFoldDB" id="A0A8J3VKX9"/>
<evidence type="ECO:0008006" key="3">
    <source>
        <dbReference type="Google" id="ProtNLM"/>
    </source>
</evidence>